<name>A0A7R9BHI5_9CRUS</name>
<dbReference type="InterPro" id="IPR023139">
    <property type="entry name" value="PBDC1-like_dom_sf"/>
</dbReference>
<evidence type="ECO:0000259" key="1">
    <source>
        <dbReference type="Pfam" id="PF04669"/>
    </source>
</evidence>
<sequence>MEAGLESLGADGATSVMHALSQPASNYGNSADVEALWCLAAVKFSELHFDIIASVDAKLLRLTPYDDIIAEHFRSWFPKLNVVKLRVQELHDMEEKRKWNRFCEAYKFYADFNFCTLLRVDATQGYTEENTVLVPRIQFYAIEIERNRTGANDVVRHREGMCISCSSLQETEASEKGDG</sequence>
<dbReference type="Gene3D" id="1.10.3560.10">
    <property type="entry name" value="yst0336 like domain"/>
    <property type="match status" value="1"/>
</dbReference>
<dbReference type="PANTHER" id="PTHR13410:SF9">
    <property type="entry name" value="PROTEIN PBDC1"/>
    <property type="match status" value="1"/>
</dbReference>
<dbReference type="InterPro" id="IPR021148">
    <property type="entry name" value="Polysacc_synth_dom"/>
</dbReference>
<organism evidence="2">
    <name type="scientific">Notodromas monacha</name>
    <dbReference type="NCBI Taxonomy" id="399045"/>
    <lineage>
        <taxon>Eukaryota</taxon>
        <taxon>Metazoa</taxon>
        <taxon>Ecdysozoa</taxon>
        <taxon>Arthropoda</taxon>
        <taxon>Crustacea</taxon>
        <taxon>Oligostraca</taxon>
        <taxon>Ostracoda</taxon>
        <taxon>Podocopa</taxon>
        <taxon>Podocopida</taxon>
        <taxon>Cypridocopina</taxon>
        <taxon>Cypridoidea</taxon>
        <taxon>Cyprididae</taxon>
        <taxon>Notodromas</taxon>
    </lineage>
</organism>
<evidence type="ECO:0000313" key="2">
    <source>
        <dbReference type="EMBL" id="CAD7275416.1"/>
    </source>
</evidence>
<dbReference type="AlphaFoldDB" id="A0A7R9BHI5"/>
<feature type="domain" description="Polysaccharide biosynthesis" evidence="1">
    <location>
        <begin position="33"/>
        <end position="156"/>
    </location>
</feature>
<dbReference type="EMBL" id="OA882452">
    <property type="protein sequence ID" value="CAD7275416.1"/>
    <property type="molecule type" value="Genomic_DNA"/>
</dbReference>
<dbReference type="EMBL" id="CAJPEX010000415">
    <property type="protein sequence ID" value="CAG0915568.1"/>
    <property type="molecule type" value="Genomic_DNA"/>
</dbReference>
<evidence type="ECO:0000313" key="3">
    <source>
        <dbReference type="Proteomes" id="UP000678499"/>
    </source>
</evidence>
<proteinExistence type="predicted"/>
<dbReference type="OrthoDB" id="10248897at2759"/>
<dbReference type="InterPro" id="IPR008476">
    <property type="entry name" value="PBDC1_metazoa/fungi"/>
</dbReference>
<dbReference type="PANTHER" id="PTHR13410">
    <property type="entry name" value="PROTEIN PBDC1"/>
    <property type="match status" value="1"/>
</dbReference>
<dbReference type="Pfam" id="PF04669">
    <property type="entry name" value="PBDC1"/>
    <property type="match status" value="1"/>
</dbReference>
<protein>
    <recommendedName>
        <fullName evidence="1">Polysaccharide biosynthesis domain-containing protein</fullName>
    </recommendedName>
</protein>
<dbReference type="GO" id="GO:0005737">
    <property type="term" value="C:cytoplasm"/>
    <property type="evidence" value="ECO:0007669"/>
    <property type="project" value="TreeGrafter"/>
</dbReference>
<dbReference type="Proteomes" id="UP000678499">
    <property type="component" value="Unassembled WGS sequence"/>
</dbReference>
<reference evidence="2" key="1">
    <citation type="submission" date="2020-11" db="EMBL/GenBank/DDBJ databases">
        <authorList>
            <person name="Tran Van P."/>
        </authorList>
    </citation>
    <scope>NUCLEOTIDE SEQUENCE</scope>
</reference>
<gene>
    <name evidence="2" type="ORF">NMOB1V02_LOCUS3212</name>
</gene>
<accession>A0A7R9BHI5</accession>
<keyword evidence="3" id="KW-1185">Reference proteome</keyword>